<geneLocation type="plasmid" evidence="1 2">
    <name>unnamed</name>
</geneLocation>
<dbReference type="EMBL" id="CP033042">
    <property type="protein sequence ID" value="AYM74321.1"/>
    <property type="molecule type" value="Genomic_DNA"/>
</dbReference>
<evidence type="ECO:0000313" key="2">
    <source>
        <dbReference type="Proteomes" id="UP000275747"/>
    </source>
</evidence>
<gene>
    <name evidence="1" type="ORF">D9Z05_13890</name>
</gene>
<accession>A0A7V7Y7E8</accession>
<protein>
    <submittedName>
        <fullName evidence="1">Uncharacterized protein</fullName>
    </submittedName>
</protein>
<dbReference type="AlphaFoldDB" id="A0A7V7Y7E8"/>
<evidence type="ECO:0000313" key="1">
    <source>
        <dbReference type="EMBL" id="AYM74321.1"/>
    </source>
</evidence>
<organism evidence="1 2">
    <name type="scientific">Enterococcus faecium</name>
    <name type="common">Streptococcus faecium</name>
    <dbReference type="NCBI Taxonomy" id="1352"/>
    <lineage>
        <taxon>Bacteria</taxon>
        <taxon>Bacillati</taxon>
        <taxon>Bacillota</taxon>
        <taxon>Bacilli</taxon>
        <taxon>Lactobacillales</taxon>
        <taxon>Enterococcaceae</taxon>
        <taxon>Enterococcus</taxon>
    </lineage>
</organism>
<reference evidence="1 2" key="1">
    <citation type="submission" date="2018-10" db="EMBL/GenBank/DDBJ databases">
        <title>Escaping from acidified nitrite in gastric host defense: Transcriptomic basis for resistance to free nitrous acid in Enterococcus faecalis.</title>
        <authorList>
            <person name="Yu Z."/>
            <person name="Shi D."/>
            <person name="Liu W."/>
            <person name="Meng F."/>
        </authorList>
    </citation>
    <scope>NUCLEOTIDE SEQUENCE [LARGE SCALE GENOMIC DNA]</scope>
    <source>
        <strain evidence="1 2">JE1</strain>
        <plasmid evidence="1 2">unnamed</plasmid>
    </source>
</reference>
<name>A0A7V7Y7E8_ENTFC</name>
<keyword evidence="1" id="KW-0614">Plasmid</keyword>
<proteinExistence type="predicted"/>
<dbReference type="Proteomes" id="UP000275747">
    <property type="component" value="Plasmid unnamed"/>
</dbReference>
<sequence length="86" mass="10186">MEENMSDKMNNSYHNKAMPKIEKGMWQVEDHTQGEECVEELMFMMKDKYHEFSLGLSTVLKCLAIAEKEGYVPPLSDDWWLQIRQI</sequence>